<organism evidence="1 2">
    <name type="scientific">Eumeta variegata</name>
    <name type="common">Bagworm moth</name>
    <name type="synonym">Eumeta japonica</name>
    <dbReference type="NCBI Taxonomy" id="151549"/>
    <lineage>
        <taxon>Eukaryota</taxon>
        <taxon>Metazoa</taxon>
        <taxon>Ecdysozoa</taxon>
        <taxon>Arthropoda</taxon>
        <taxon>Hexapoda</taxon>
        <taxon>Insecta</taxon>
        <taxon>Pterygota</taxon>
        <taxon>Neoptera</taxon>
        <taxon>Endopterygota</taxon>
        <taxon>Lepidoptera</taxon>
        <taxon>Glossata</taxon>
        <taxon>Ditrysia</taxon>
        <taxon>Tineoidea</taxon>
        <taxon>Psychidae</taxon>
        <taxon>Oiketicinae</taxon>
        <taxon>Eumeta</taxon>
    </lineage>
</organism>
<evidence type="ECO:0000313" key="2">
    <source>
        <dbReference type="Proteomes" id="UP000299102"/>
    </source>
</evidence>
<dbReference type="AlphaFoldDB" id="A0A4C1X3Y2"/>
<dbReference type="EMBL" id="BGZK01000708">
    <property type="protein sequence ID" value="GBP57064.1"/>
    <property type="molecule type" value="Genomic_DNA"/>
</dbReference>
<keyword evidence="2" id="KW-1185">Reference proteome</keyword>
<dbReference type="Proteomes" id="UP000299102">
    <property type="component" value="Unassembled WGS sequence"/>
</dbReference>
<sequence>MPAIILDYHLCPYLPPYRKHRCVTSFWVVRWRRKQYCSRVRHARKLRGRPLLGRCFTFDSSHRRIGRYVRGWNTIPVRSGSKADPSAAAPFDIIYRPRSCRESAVESPENFKVRRRARVAISISQINVCLVGIAPTLSAARGVTTSLASQVVIKVVSIPGALVVQEEPGRLVTDGGLVTSVGGVKLIGRSSRAEMLTACGRR</sequence>
<gene>
    <name evidence="1" type="ORF">EVAR_36731_1</name>
</gene>
<protein>
    <submittedName>
        <fullName evidence="1">Uncharacterized protein</fullName>
    </submittedName>
</protein>
<name>A0A4C1X3Y2_EUMVA</name>
<reference evidence="1 2" key="1">
    <citation type="journal article" date="2019" name="Commun. Biol.">
        <title>The bagworm genome reveals a unique fibroin gene that provides high tensile strength.</title>
        <authorList>
            <person name="Kono N."/>
            <person name="Nakamura H."/>
            <person name="Ohtoshi R."/>
            <person name="Tomita M."/>
            <person name="Numata K."/>
            <person name="Arakawa K."/>
        </authorList>
    </citation>
    <scope>NUCLEOTIDE SEQUENCE [LARGE SCALE GENOMIC DNA]</scope>
</reference>
<proteinExistence type="predicted"/>
<accession>A0A4C1X3Y2</accession>
<evidence type="ECO:0000313" key="1">
    <source>
        <dbReference type="EMBL" id="GBP57064.1"/>
    </source>
</evidence>
<comment type="caution">
    <text evidence="1">The sequence shown here is derived from an EMBL/GenBank/DDBJ whole genome shotgun (WGS) entry which is preliminary data.</text>
</comment>